<dbReference type="GO" id="GO:0016829">
    <property type="term" value="F:lyase activity"/>
    <property type="evidence" value="ECO:0007669"/>
    <property type="project" value="UniProtKB-KW"/>
</dbReference>
<keyword evidence="2" id="KW-0456">Lyase</keyword>
<dbReference type="InterPro" id="IPR028978">
    <property type="entry name" value="Chorismate_lyase_/UTRA_dom_sf"/>
</dbReference>
<evidence type="ECO:0000313" key="2">
    <source>
        <dbReference type="EMBL" id="CUH99983.1"/>
    </source>
</evidence>
<accession>A0A0P1H9S0</accession>
<dbReference type="RefSeq" id="WP_058286083.1">
    <property type="nucleotide sequence ID" value="NZ_CYSR01000021.1"/>
</dbReference>
<proteinExistence type="predicted"/>
<sequence length="209" mass="22649">MSTGSQHQSAGTPPAGPNGPQAPLLRRRFDDGLAAGSPFAKWAAVWKKMLLVQDGSATLICETLADGPVQLDVLHQKVTADVPAGVRAHLPGTSFIERQVCMSHRGEVMMDNLTYVALEQLDPEVQRHLEQGLSPIGYIFDIKLTRKRPVPCPEGVLSRLWQRCGVPDPEAARTYVLEIENTSCMLITETYRSGMLQGLPLAGPGAQPA</sequence>
<organism evidence="2 3">
    <name type="scientific">Leisingera aquaemixtae</name>
    <dbReference type="NCBI Taxonomy" id="1396826"/>
    <lineage>
        <taxon>Bacteria</taxon>
        <taxon>Pseudomonadati</taxon>
        <taxon>Pseudomonadota</taxon>
        <taxon>Alphaproteobacteria</taxon>
        <taxon>Rhodobacterales</taxon>
        <taxon>Roseobacteraceae</taxon>
        <taxon>Leisingera</taxon>
    </lineage>
</organism>
<dbReference type="SUPFAM" id="SSF64288">
    <property type="entry name" value="Chorismate lyase-like"/>
    <property type="match status" value="1"/>
</dbReference>
<dbReference type="Gene3D" id="3.40.1410.10">
    <property type="entry name" value="Chorismate lyase-like"/>
    <property type="match status" value="1"/>
</dbReference>
<name>A0A0P1H9S0_9RHOB</name>
<dbReference type="Proteomes" id="UP000051326">
    <property type="component" value="Unassembled WGS sequence"/>
</dbReference>
<gene>
    <name evidence="2" type="ORF">PHA8399_02109</name>
</gene>
<protein>
    <submittedName>
        <fullName evidence="2">4-hydroxybenzoate synthetase (Chorismate lyase)</fullName>
    </submittedName>
</protein>
<reference evidence="2 3" key="1">
    <citation type="submission" date="2015-09" db="EMBL/GenBank/DDBJ databases">
        <authorList>
            <consortium name="Swine Surveillance"/>
        </authorList>
    </citation>
    <scope>NUCLEOTIDE SEQUENCE [LARGE SCALE GENOMIC DNA]</scope>
    <source>
        <strain evidence="2 3">CECT 8399</strain>
    </source>
</reference>
<feature type="region of interest" description="Disordered" evidence="1">
    <location>
        <begin position="1"/>
        <end position="25"/>
    </location>
</feature>
<evidence type="ECO:0000256" key="1">
    <source>
        <dbReference type="SAM" id="MobiDB-lite"/>
    </source>
</evidence>
<dbReference type="EMBL" id="CYSR01000021">
    <property type="protein sequence ID" value="CUH99983.1"/>
    <property type="molecule type" value="Genomic_DNA"/>
</dbReference>
<evidence type="ECO:0000313" key="3">
    <source>
        <dbReference type="Proteomes" id="UP000051326"/>
    </source>
</evidence>
<feature type="compositionally biased region" description="Polar residues" evidence="1">
    <location>
        <begin position="1"/>
        <end position="11"/>
    </location>
</feature>
<dbReference type="AlphaFoldDB" id="A0A0P1H9S0"/>